<dbReference type="RefSeq" id="WP_184664969.1">
    <property type="nucleotide sequence ID" value="NZ_JACHHB010000014.1"/>
</dbReference>
<sequence>METFFKDQYDINCETMSLLTAKSTDYDSIVLESDRTLYVRQTPLQLIESACLRGGSSYDGRRIAVMHETGAQRKVPIPINRLENIYAFPTHSPKNFNCHWLFSAHIHKMTPNPKNKKQCLITFTNNEKITLDVSPSVIEKQMHRTSYCIWRFSQMLKRS</sequence>
<comment type="caution">
    <text evidence="1">The sequence shown here is derived from an EMBL/GenBank/DDBJ whole genome shotgun (WGS) entry which is preliminary data.</text>
</comment>
<dbReference type="EMBL" id="JACHHB010000014">
    <property type="protein sequence ID" value="MBB5174552.1"/>
    <property type="molecule type" value="Genomic_DNA"/>
</dbReference>
<protein>
    <submittedName>
        <fullName evidence="1">Competence protein ComK</fullName>
    </submittedName>
</protein>
<keyword evidence="2" id="KW-1185">Reference proteome</keyword>
<dbReference type="AlphaFoldDB" id="A0A840QSQ5"/>
<proteinExistence type="predicted"/>
<evidence type="ECO:0000313" key="2">
    <source>
        <dbReference type="Proteomes" id="UP000551878"/>
    </source>
</evidence>
<dbReference type="Pfam" id="PF06338">
    <property type="entry name" value="ComK"/>
    <property type="match status" value="1"/>
</dbReference>
<dbReference type="Proteomes" id="UP000551878">
    <property type="component" value="Unassembled WGS sequence"/>
</dbReference>
<name>A0A840QSQ5_9BACI</name>
<evidence type="ECO:0000313" key="1">
    <source>
        <dbReference type="EMBL" id="MBB5174552.1"/>
    </source>
</evidence>
<dbReference type="GO" id="GO:0030420">
    <property type="term" value="P:establishment of competence for transformation"/>
    <property type="evidence" value="ECO:0007669"/>
    <property type="project" value="InterPro"/>
</dbReference>
<organism evidence="1 2">
    <name type="scientific">Texcoconibacillus texcoconensis</name>
    <dbReference type="NCBI Taxonomy" id="1095777"/>
    <lineage>
        <taxon>Bacteria</taxon>
        <taxon>Bacillati</taxon>
        <taxon>Bacillota</taxon>
        <taxon>Bacilli</taxon>
        <taxon>Bacillales</taxon>
        <taxon>Bacillaceae</taxon>
        <taxon>Texcoconibacillus</taxon>
    </lineage>
</organism>
<accession>A0A840QSQ5</accession>
<reference evidence="1 2" key="1">
    <citation type="submission" date="2020-08" db="EMBL/GenBank/DDBJ databases">
        <title>Genomic Encyclopedia of Type Strains, Phase IV (KMG-IV): sequencing the most valuable type-strain genomes for metagenomic binning, comparative biology and taxonomic classification.</title>
        <authorList>
            <person name="Goeker M."/>
        </authorList>
    </citation>
    <scope>NUCLEOTIDE SEQUENCE [LARGE SCALE GENOMIC DNA]</scope>
    <source>
        <strain evidence="1 2">DSM 24696</strain>
    </source>
</reference>
<dbReference type="InterPro" id="IPR010461">
    <property type="entry name" value="ComK"/>
</dbReference>
<gene>
    <name evidence="1" type="ORF">HNQ41_002769</name>
</gene>